<organism evidence="1 2">
    <name type="scientific">Eremothecium sinecaudum</name>
    <dbReference type="NCBI Taxonomy" id="45286"/>
    <lineage>
        <taxon>Eukaryota</taxon>
        <taxon>Fungi</taxon>
        <taxon>Dikarya</taxon>
        <taxon>Ascomycota</taxon>
        <taxon>Saccharomycotina</taxon>
        <taxon>Saccharomycetes</taxon>
        <taxon>Saccharomycetales</taxon>
        <taxon>Saccharomycetaceae</taxon>
        <taxon>Eremothecium</taxon>
    </lineage>
</organism>
<dbReference type="PANTHER" id="PTHR12732">
    <property type="entry name" value="UNCHARACTERIZED PROTEASOME COMPONENT REGION PCI-CONTAINING"/>
    <property type="match status" value="1"/>
</dbReference>
<keyword evidence="2" id="KW-1185">Reference proteome</keyword>
<protein>
    <submittedName>
        <fullName evidence="1">HHR220Wp</fullName>
    </submittedName>
</protein>
<dbReference type="GeneID" id="28726367"/>
<evidence type="ECO:0000313" key="2">
    <source>
        <dbReference type="Proteomes" id="UP000243052"/>
    </source>
</evidence>
<dbReference type="AlphaFoldDB" id="A0A0X8HWZ8"/>
<dbReference type="Gene3D" id="1.10.10.10">
    <property type="entry name" value="Winged helix-like DNA-binding domain superfamily/Winged helix DNA-binding domain"/>
    <property type="match status" value="1"/>
</dbReference>
<dbReference type="InterPro" id="IPR036388">
    <property type="entry name" value="WH-like_DNA-bd_sf"/>
</dbReference>
<dbReference type="Proteomes" id="UP000243052">
    <property type="component" value="Chromosome viii"/>
</dbReference>
<accession>A0A0X8HWZ8</accession>
<dbReference type="InterPro" id="IPR045114">
    <property type="entry name" value="Csn12-like"/>
</dbReference>
<dbReference type="SMART" id="SM00753">
    <property type="entry name" value="PAM"/>
    <property type="match status" value="1"/>
</dbReference>
<name>A0A0X8HWZ8_9SACH</name>
<dbReference type="GO" id="GO:0003723">
    <property type="term" value="F:RNA binding"/>
    <property type="evidence" value="ECO:0007669"/>
    <property type="project" value="InterPro"/>
</dbReference>
<reference evidence="1 2" key="1">
    <citation type="submission" date="2016-01" db="EMBL/GenBank/DDBJ databases">
        <title>Genome sequence of the yeast Holleya sinecauda.</title>
        <authorList>
            <person name="Dietrich F.S."/>
        </authorList>
    </citation>
    <scope>NUCLEOTIDE SEQUENCE [LARGE SCALE GENOMIC DNA]</scope>
    <source>
        <strain evidence="1 2">ATCC 58844</strain>
    </source>
</reference>
<proteinExistence type="predicted"/>
<sequence length="426" mass="48969">MQSIRACFELKTPNQNLIDFILYDQKPFKYSFTPSNNAQLDDFIKKTISLKAFANKSETTPELFDLAYEQLCALNRIARSESDWIVYALYRCALQLYQIAVKLDTSAKNEDNNKPTSTSINAISNPSLFYQKGDLRQDNFLTVCARVINSSLTICLQDRDLSASNKRHGAYFFGIIMFKIFNRLRAYELLNHIVNVLESRSDRLPPDEAFGNRRALTVAYSYYLGRYYTCRKKNYEKALQWLELAFKNSHSKCSRQREQILVYLLPVAFLKRRRFPTKKLLDSWDAKSTGLDYKSIFTAVLNGNLSQLDLIIESSKLSLLQRGLYLTFSELKPYATLRLVRAAWVAVDCKWQVPTHVIATAIKIKCSAPHPHPDDMMSQENLDKEEQLDRTECQVAGLISQGLIRGYLSHGNRVLVLSRTVPFPCN</sequence>
<dbReference type="RefSeq" id="XP_017989985.1">
    <property type="nucleotide sequence ID" value="XM_018134496.1"/>
</dbReference>
<dbReference type="EMBL" id="CP014248">
    <property type="protein sequence ID" value="AMD22989.1"/>
    <property type="molecule type" value="Genomic_DNA"/>
</dbReference>
<evidence type="ECO:0000313" key="1">
    <source>
        <dbReference type="EMBL" id="AMD22989.1"/>
    </source>
</evidence>
<dbReference type="PANTHER" id="PTHR12732:SF0">
    <property type="entry name" value="PCI DOMAIN-CONTAINING PROTEIN 2"/>
    <property type="match status" value="1"/>
</dbReference>
<gene>
    <name evidence="1" type="ORF">AW171_hschr85061</name>
</gene>
<dbReference type="GO" id="GO:0003690">
    <property type="term" value="F:double-stranded DNA binding"/>
    <property type="evidence" value="ECO:0007669"/>
    <property type="project" value="InterPro"/>
</dbReference>
<dbReference type="STRING" id="45286.A0A0X8HWZ8"/>
<dbReference type="OrthoDB" id="10252687at2759"/>